<dbReference type="AlphaFoldDB" id="A0A0H3U921"/>
<protein>
    <submittedName>
        <fullName evidence="1">Uncharacterized protein</fullName>
    </submittedName>
</protein>
<reference evidence="1" key="1">
    <citation type="journal article" date="2015" name="Antimicrob. Agents Chemother.">
        <title>pKBuS13, a KPC-2-Encoding Plasmid from Klebsiella pneumoniae Sequence Type 833, Carrying Tn4401b Inserted into an Xer Site-Specific Recombination Locus.</title>
        <authorList>
            <person name="Garbari L."/>
            <person name="Busetti M."/>
            <person name="Dolzani L."/>
            <person name="Petix V."/>
            <person name="Knezevich A."/>
            <person name="Bressan R."/>
            <person name="Gionechetti F."/>
            <person name="Tonin E.A."/>
            <person name="Lagatolla C."/>
        </authorList>
    </citation>
    <scope>NUCLEOTIDE SEQUENCE</scope>
    <source>
        <strain evidence="1">KBu-1</strain>
        <plasmid evidence="1">pKBuS13</plasmid>
    </source>
</reference>
<keyword evidence="1" id="KW-0614">Plasmid</keyword>
<dbReference type="EMBL" id="KM076935">
    <property type="protein sequence ID" value="AIF77051.1"/>
    <property type="molecule type" value="Genomic_DNA"/>
</dbReference>
<evidence type="ECO:0000313" key="1">
    <source>
        <dbReference type="EMBL" id="AIF77051.1"/>
    </source>
</evidence>
<organism evidence="1">
    <name type="scientific">Klebsiella pneumoniae</name>
    <dbReference type="NCBI Taxonomy" id="573"/>
    <lineage>
        <taxon>Bacteria</taxon>
        <taxon>Pseudomonadati</taxon>
        <taxon>Pseudomonadota</taxon>
        <taxon>Gammaproteobacteria</taxon>
        <taxon>Enterobacterales</taxon>
        <taxon>Enterobacteriaceae</taxon>
        <taxon>Klebsiella/Raoultella group</taxon>
        <taxon>Klebsiella</taxon>
        <taxon>Klebsiella pneumoniae complex</taxon>
    </lineage>
</organism>
<geneLocation type="plasmid" evidence="1">
    <name>pKBuS13</name>
</geneLocation>
<sequence>MLWLTLGEIMFGFLKKKVKEETPDTFVVGGLLFLLPRKPDDMNPIINGLVTQVEKRLVSEIGIYQFFMEEIDAARQGNDTARMLEKYSGFYPIEYQYALSQSSEMDTDDSAQSYLNNDVSPVLIRHFGMDIATQCRCDIVAIILNKHRVLIDQIREKVALANHNHFVTQGDFSAAEKWIPVLDSLQGTS</sequence>
<name>A0A0H3U921_KLEPN</name>
<proteinExistence type="predicted"/>
<accession>A0A0H3U921</accession>